<accession>A0A0V1H722</accession>
<keyword evidence="2" id="KW-1185">Reference proteome</keyword>
<protein>
    <submittedName>
        <fullName evidence="1">Uncharacterized protein</fullName>
    </submittedName>
</protein>
<dbReference type="Proteomes" id="UP000055024">
    <property type="component" value="Unassembled WGS sequence"/>
</dbReference>
<proteinExistence type="predicted"/>
<gene>
    <name evidence="1" type="ORF">T11_16318</name>
</gene>
<evidence type="ECO:0000313" key="1">
    <source>
        <dbReference type="EMBL" id="KRZ06510.1"/>
    </source>
</evidence>
<dbReference type="EMBL" id="JYDP01000117">
    <property type="protein sequence ID" value="KRZ06510.1"/>
    <property type="molecule type" value="Genomic_DNA"/>
</dbReference>
<dbReference type="AlphaFoldDB" id="A0A0V1H722"/>
<evidence type="ECO:0000313" key="2">
    <source>
        <dbReference type="Proteomes" id="UP000055024"/>
    </source>
</evidence>
<name>A0A0V1H722_9BILA</name>
<sequence length="134" mass="15426">MLCLSSTKFSTWESESKTNCPVPELDVLVSRVKRARSQPASSGRFLSGFRDRLLAIKNVKPPNLHGGDRSVNLTDSYMWRVNVEEYRWEHYRLPLPFSVFHRQVRSYRLKARSTMSLHSAECGYGSRGTDMKPS</sequence>
<organism evidence="1 2">
    <name type="scientific">Trichinella zimbabwensis</name>
    <dbReference type="NCBI Taxonomy" id="268475"/>
    <lineage>
        <taxon>Eukaryota</taxon>
        <taxon>Metazoa</taxon>
        <taxon>Ecdysozoa</taxon>
        <taxon>Nematoda</taxon>
        <taxon>Enoplea</taxon>
        <taxon>Dorylaimia</taxon>
        <taxon>Trichinellida</taxon>
        <taxon>Trichinellidae</taxon>
        <taxon>Trichinella</taxon>
    </lineage>
</organism>
<comment type="caution">
    <text evidence="1">The sequence shown here is derived from an EMBL/GenBank/DDBJ whole genome shotgun (WGS) entry which is preliminary data.</text>
</comment>
<reference evidence="1 2" key="1">
    <citation type="submission" date="2015-01" db="EMBL/GenBank/DDBJ databases">
        <title>Evolution of Trichinella species and genotypes.</title>
        <authorList>
            <person name="Korhonen P.K."/>
            <person name="Edoardo P."/>
            <person name="Giuseppe L.R."/>
            <person name="Gasser R.B."/>
        </authorList>
    </citation>
    <scope>NUCLEOTIDE SEQUENCE [LARGE SCALE GENOMIC DNA]</scope>
    <source>
        <strain evidence="1">ISS1029</strain>
    </source>
</reference>